<dbReference type="InterPro" id="IPR045863">
    <property type="entry name" value="CorA_TM1_TM2"/>
</dbReference>
<evidence type="ECO:0000313" key="7">
    <source>
        <dbReference type="EMBL" id="URA10875.1"/>
    </source>
</evidence>
<evidence type="ECO:0000313" key="8">
    <source>
        <dbReference type="Proteomes" id="UP001056539"/>
    </source>
</evidence>
<dbReference type="Proteomes" id="UP001056539">
    <property type="component" value="Chromosome"/>
</dbReference>
<name>A0AAX3BF27_9SPIR</name>
<dbReference type="PANTHER" id="PTHR47891:SF1">
    <property type="entry name" value="CORA-MAGNESIUM AND COBALT TRANSPORTER"/>
    <property type="match status" value="1"/>
</dbReference>
<dbReference type="SUPFAM" id="SSF143865">
    <property type="entry name" value="CorA soluble domain-like"/>
    <property type="match status" value="1"/>
</dbReference>
<dbReference type="CDD" id="cd12827">
    <property type="entry name" value="EcCorA_ZntB-like_u2"/>
    <property type="match status" value="1"/>
</dbReference>
<dbReference type="GO" id="GO:0016020">
    <property type="term" value="C:membrane"/>
    <property type="evidence" value="ECO:0007669"/>
    <property type="project" value="UniProtKB-SubCell"/>
</dbReference>
<evidence type="ECO:0000256" key="2">
    <source>
        <dbReference type="ARBA" id="ARBA00009765"/>
    </source>
</evidence>
<evidence type="ECO:0000256" key="3">
    <source>
        <dbReference type="ARBA" id="ARBA00022692"/>
    </source>
</evidence>
<dbReference type="Gene3D" id="1.20.58.340">
    <property type="entry name" value="Magnesium transport protein CorA, transmembrane region"/>
    <property type="match status" value="1"/>
</dbReference>
<keyword evidence="5 6" id="KW-0472">Membrane</keyword>
<feature type="transmembrane region" description="Helical" evidence="6">
    <location>
        <begin position="249"/>
        <end position="269"/>
    </location>
</feature>
<sequence>MVERYTLLNSQLSPSAEGHIFYYYNVDSEEKEYIKKTFDIDEHSLASALDADEVARFEFDTDQKENYTLIWKSPAPLMLGDVFSLNIMSLGFFVRGENLIIISQKKIPNIQGKLHLFLQTNHDAIFYFQYHIIKSFTEHLKIIKLMAREIQEKINTSLKNEYLLQMFHLSEVLIFYLEALNGNKSALTKFQNYLFVRAVPCDEDFLSDLLVETEQAAKQAEIYSEVFASLMDARASIVNNNMNVLIKNLTIINIIFLPLNLIASIGGMSEYTALTQGIPLYISYGLFCIAMIVIGWVTYKVLVHLEKKQTK</sequence>
<evidence type="ECO:0000256" key="1">
    <source>
        <dbReference type="ARBA" id="ARBA00004141"/>
    </source>
</evidence>
<evidence type="ECO:0000256" key="6">
    <source>
        <dbReference type="SAM" id="Phobius"/>
    </source>
</evidence>
<comment type="subcellular location">
    <subcellularLocation>
        <location evidence="1">Membrane</location>
        <topology evidence="1">Multi-pass membrane protein</topology>
    </subcellularLocation>
</comment>
<reference evidence="7" key="2">
    <citation type="submission" date="2022-06" db="EMBL/GenBank/DDBJ databases">
        <title>Thermospira aquatica gen. nov., sp. nov.</title>
        <authorList>
            <person name="Ben Ali Gam Z."/>
            <person name="Labat M."/>
        </authorList>
    </citation>
    <scope>NUCLEOTIDE SEQUENCE</scope>
    <source>
        <strain evidence="7">F1F22</strain>
    </source>
</reference>
<dbReference type="InterPro" id="IPR002523">
    <property type="entry name" value="MgTranspt_CorA/ZnTranspt_ZntB"/>
</dbReference>
<dbReference type="InterPro" id="IPR045861">
    <property type="entry name" value="CorA_cytoplasmic_dom"/>
</dbReference>
<dbReference type="GO" id="GO:0046873">
    <property type="term" value="F:metal ion transmembrane transporter activity"/>
    <property type="evidence" value="ECO:0007669"/>
    <property type="project" value="InterPro"/>
</dbReference>
<reference evidence="7" key="1">
    <citation type="submission" date="2021-04" db="EMBL/GenBank/DDBJ databases">
        <authorList>
            <person name="Postec A."/>
        </authorList>
    </citation>
    <scope>NUCLEOTIDE SEQUENCE</scope>
    <source>
        <strain evidence="7">F1F22</strain>
    </source>
</reference>
<feature type="transmembrane region" description="Helical" evidence="6">
    <location>
        <begin position="281"/>
        <end position="302"/>
    </location>
</feature>
<comment type="similarity">
    <text evidence="2">Belongs to the CorA metal ion transporter (MIT) (TC 1.A.35) family.</text>
</comment>
<dbReference type="InterPro" id="IPR047199">
    <property type="entry name" value="CorA-like"/>
</dbReference>
<dbReference type="Gene3D" id="3.30.460.20">
    <property type="entry name" value="CorA soluble domain-like"/>
    <property type="match status" value="1"/>
</dbReference>
<keyword evidence="3 6" id="KW-0812">Transmembrane</keyword>
<evidence type="ECO:0000256" key="4">
    <source>
        <dbReference type="ARBA" id="ARBA00022989"/>
    </source>
</evidence>
<dbReference type="AlphaFoldDB" id="A0AAX3BF27"/>
<accession>A0AAX3BF27</accession>
<proteinExistence type="inferred from homology"/>
<protein>
    <submittedName>
        <fullName evidence="7">Magnesium transporter CorA family protein</fullName>
    </submittedName>
</protein>
<dbReference type="SUPFAM" id="SSF144083">
    <property type="entry name" value="Magnesium transport protein CorA, transmembrane region"/>
    <property type="match status" value="1"/>
</dbReference>
<dbReference type="PANTHER" id="PTHR47891">
    <property type="entry name" value="TRANSPORTER-RELATED"/>
    <property type="match status" value="1"/>
</dbReference>
<keyword evidence="4 6" id="KW-1133">Transmembrane helix</keyword>
<evidence type="ECO:0000256" key="5">
    <source>
        <dbReference type="ARBA" id="ARBA00023136"/>
    </source>
</evidence>
<dbReference type="KEGG" id="taqu:KDW03_03465"/>
<organism evidence="7 8">
    <name type="scientific">Thermospira aquatica</name>
    <dbReference type="NCBI Taxonomy" id="2828656"/>
    <lineage>
        <taxon>Bacteria</taxon>
        <taxon>Pseudomonadati</taxon>
        <taxon>Spirochaetota</taxon>
        <taxon>Spirochaetia</taxon>
        <taxon>Brevinematales</taxon>
        <taxon>Thermospiraceae</taxon>
        <taxon>Thermospira</taxon>
    </lineage>
</organism>
<dbReference type="Pfam" id="PF01544">
    <property type="entry name" value="CorA"/>
    <property type="match status" value="1"/>
</dbReference>
<keyword evidence="8" id="KW-1185">Reference proteome</keyword>
<gene>
    <name evidence="7" type="ORF">KDW03_03465</name>
</gene>
<dbReference type="EMBL" id="CP073355">
    <property type="protein sequence ID" value="URA10875.1"/>
    <property type="molecule type" value="Genomic_DNA"/>
</dbReference>
<dbReference type="RefSeq" id="WP_271436005.1">
    <property type="nucleotide sequence ID" value="NZ_CP073355.1"/>
</dbReference>